<name>K5VCM3_PHACS</name>
<dbReference type="KEGG" id="pco:PHACADRAFT_202369"/>
<reference evidence="1 2" key="1">
    <citation type="journal article" date="2012" name="BMC Genomics">
        <title>Comparative genomics of the white-rot fungi, Phanerochaete carnosa and P. chrysosporium, to elucidate the genetic basis of the distinct wood types they colonize.</title>
        <authorList>
            <person name="Suzuki H."/>
            <person name="MacDonald J."/>
            <person name="Syed K."/>
            <person name="Salamov A."/>
            <person name="Hori C."/>
            <person name="Aerts A."/>
            <person name="Henrissat B."/>
            <person name="Wiebenga A."/>
            <person name="vanKuyk P.A."/>
            <person name="Barry K."/>
            <person name="Lindquist E."/>
            <person name="LaButti K."/>
            <person name="Lapidus A."/>
            <person name="Lucas S."/>
            <person name="Coutinho P."/>
            <person name="Gong Y."/>
            <person name="Samejima M."/>
            <person name="Mahadevan R."/>
            <person name="Abou-Zaid M."/>
            <person name="de Vries R.P."/>
            <person name="Igarashi K."/>
            <person name="Yadav J.S."/>
            <person name="Grigoriev I.V."/>
            <person name="Master E.R."/>
        </authorList>
    </citation>
    <scope>NUCLEOTIDE SEQUENCE [LARGE SCALE GENOMIC DNA]</scope>
    <source>
        <strain evidence="1 2">HHB-10118-sp</strain>
    </source>
</reference>
<gene>
    <name evidence="1" type="ORF">PHACADRAFT_202369</name>
</gene>
<sequence length="205" mass="23081">MSSLLYRIGSWIMGEPSPGPSGPHNPSLFDIQHVRRLLRHFVPTELADMILHHAAYYHVRTACTTAPLSVCDSRTHHADVPVLSIELTRLADTAALDNVLRVEALVRGHDQGWSGYPEDKGTERNAWTWYSIGSADSATHEERLATNLHAVPQVQTHGPFVWERDSEVVGLLKTERVLELWAHARYPGWTNHVEYAEMSIICFPS</sequence>
<dbReference type="GeneID" id="18911859"/>
<proteinExistence type="predicted"/>
<protein>
    <submittedName>
        <fullName evidence="1">Uncharacterized protein</fullName>
    </submittedName>
</protein>
<dbReference type="InParanoid" id="K5VCM3"/>
<dbReference type="Proteomes" id="UP000008370">
    <property type="component" value="Unassembled WGS sequence"/>
</dbReference>
<organism evidence="1 2">
    <name type="scientific">Phanerochaete carnosa (strain HHB-10118-sp)</name>
    <name type="common">White-rot fungus</name>
    <name type="synonym">Peniophora carnosa</name>
    <dbReference type="NCBI Taxonomy" id="650164"/>
    <lineage>
        <taxon>Eukaryota</taxon>
        <taxon>Fungi</taxon>
        <taxon>Dikarya</taxon>
        <taxon>Basidiomycota</taxon>
        <taxon>Agaricomycotina</taxon>
        <taxon>Agaricomycetes</taxon>
        <taxon>Polyporales</taxon>
        <taxon>Phanerochaetaceae</taxon>
        <taxon>Phanerochaete</taxon>
    </lineage>
</organism>
<dbReference type="EMBL" id="JH930719">
    <property type="protein sequence ID" value="EKM48808.1"/>
    <property type="molecule type" value="Genomic_DNA"/>
</dbReference>
<accession>K5VCM3</accession>
<dbReference type="AlphaFoldDB" id="K5VCM3"/>
<dbReference type="OrthoDB" id="66095at2759"/>
<dbReference type="RefSeq" id="XP_007402640.1">
    <property type="nucleotide sequence ID" value="XM_007402578.1"/>
</dbReference>
<dbReference type="STRING" id="650164.K5VCM3"/>
<evidence type="ECO:0000313" key="2">
    <source>
        <dbReference type="Proteomes" id="UP000008370"/>
    </source>
</evidence>
<evidence type="ECO:0000313" key="1">
    <source>
        <dbReference type="EMBL" id="EKM48808.1"/>
    </source>
</evidence>
<dbReference type="HOGENOM" id="CLU_041809_3_1_1"/>
<keyword evidence="2" id="KW-1185">Reference proteome</keyword>